<dbReference type="PANTHER" id="PTHR30537:SF3">
    <property type="entry name" value="TRANSCRIPTIONAL REGULATORY PROTEIN"/>
    <property type="match status" value="1"/>
</dbReference>
<dbReference type="Proteomes" id="UP000553963">
    <property type="component" value="Unassembled WGS sequence"/>
</dbReference>
<comment type="similarity">
    <text evidence="1">Belongs to the LysR transcriptional regulatory family.</text>
</comment>
<organism evidence="6 7">
    <name type="scientific">Kaistia hirudinis</name>
    <dbReference type="NCBI Taxonomy" id="1293440"/>
    <lineage>
        <taxon>Bacteria</taxon>
        <taxon>Pseudomonadati</taxon>
        <taxon>Pseudomonadota</taxon>
        <taxon>Alphaproteobacteria</taxon>
        <taxon>Hyphomicrobiales</taxon>
        <taxon>Kaistiaceae</taxon>
        <taxon>Kaistia</taxon>
    </lineage>
</organism>
<feature type="domain" description="HTH lysR-type" evidence="5">
    <location>
        <begin position="2"/>
        <end position="59"/>
    </location>
</feature>
<keyword evidence="4" id="KW-0804">Transcription</keyword>
<sequence length="308" mass="33250">MFDWNDLSAFLAVARCGSTLAAARQLGVNQTTIARRTAALETALGAQLFERRADGYRLTEQGRALIARAEAIEREAAGIVSLAETWRRTATGTVRLTTTDTMLALVVAPAVRDIQAAHPGLAIELIADDRLLDLMRGEADVAIRAGAPPQADGLVRLRLPDTVWGLYCGADYAERHGLPERIKDLGMHRLVLGDRAIARLGGLRWLAEAAPDAEVAIRCNTVPNLVAAVRSGLGISALPAIAAAAHGLLRCLPDVAEFRGELWLLYPETLRNAAHIRLFIDEMVPRIRAARHLIEGRTADENATASAR</sequence>
<dbReference type="AlphaFoldDB" id="A0A840AP27"/>
<dbReference type="InterPro" id="IPR005119">
    <property type="entry name" value="LysR_subst-bd"/>
</dbReference>
<accession>A0A840AP27</accession>
<gene>
    <name evidence="6" type="ORF">GGR25_001806</name>
</gene>
<evidence type="ECO:0000256" key="2">
    <source>
        <dbReference type="ARBA" id="ARBA00023015"/>
    </source>
</evidence>
<keyword evidence="3 6" id="KW-0238">DNA-binding</keyword>
<evidence type="ECO:0000256" key="4">
    <source>
        <dbReference type="ARBA" id="ARBA00023163"/>
    </source>
</evidence>
<dbReference type="RefSeq" id="WP_183398392.1">
    <property type="nucleotide sequence ID" value="NZ_JACIDS010000002.1"/>
</dbReference>
<comment type="caution">
    <text evidence="6">The sequence shown here is derived from an EMBL/GenBank/DDBJ whole genome shotgun (WGS) entry which is preliminary data.</text>
</comment>
<proteinExistence type="inferred from homology"/>
<dbReference type="PROSITE" id="PS50931">
    <property type="entry name" value="HTH_LYSR"/>
    <property type="match status" value="1"/>
</dbReference>
<dbReference type="Gene3D" id="1.10.10.10">
    <property type="entry name" value="Winged helix-like DNA-binding domain superfamily/Winged helix DNA-binding domain"/>
    <property type="match status" value="1"/>
</dbReference>
<dbReference type="GO" id="GO:0006351">
    <property type="term" value="P:DNA-templated transcription"/>
    <property type="evidence" value="ECO:0007669"/>
    <property type="project" value="TreeGrafter"/>
</dbReference>
<dbReference type="Pfam" id="PF03466">
    <property type="entry name" value="LysR_substrate"/>
    <property type="match status" value="1"/>
</dbReference>
<dbReference type="SUPFAM" id="SSF46785">
    <property type="entry name" value="Winged helix' DNA-binding domain"/>
    <property type="match status" value="1"/>
</dbReference>
<dbReference type="Pfam" id="PF00126">
    <property type="entry name" value="HTH_1"/>
    <property type="match status" value="1"/>
</dbReference>
<protein>
    <submittedName>
        <fullName evidence="6">DNA-binding transcriptional LysR family regulator</fullName>
    </submittedName>
</protein>
<dbReference type="EMBL" id="JACIDS010000002">
    <property type="protein sequence ID" value="MBB3930767.1"/>
    <property type="molecule type" value="Genomic_DNA"/>
</dbReference>
<evidence type="ECO:0000256" key="3">
    <source>
        <dbReference type="ARBA" id="ARBA00023125"/>
    </source>
</evidence>
<dbReference type="PANTHER" id="PTHR30537">
    <property type="entry name" value="HTH-TYPE TRANSCRIPTIONAL REGULATOR"/>
    <property type="match status" value="1"/>
</dbReference>
<reference evidence="6 7" key="1">
    <citation type="submission" date="2020-08" db="EMBL/GenBank/DDBJ databases">
        <title>Genomic Encyclopedia of Type Strains, Phase IV (KMG-IV): sequencing the most valuable type-strain genomes for metagenomic binning, comparative biology and taxonomic classification.</title>
        <authorList>
            <person name="Goeker M."/>
        </authorList>
    </citation>
    <scope>NUCLEOTIDE SEQUENCE [LARGE SCALE GENOMIC DNA]</scope>
    <source>
        <strain evidence="6 7">DSM 25966</strain>
    </source>
</reference>
<dbReference type="GO" id="GO:0003700">
    <property type="term" value="F:DNA-binding transcription factor activity"/>
    <property type="evidence" value="ECO:0007669"/>
    <property type="project" value="InterPro"/>
</dbReference>
<dbReference type="GO" id="GO:0043565">
    <property type="term" value="F:sequence-specific DNA binding"/>
    <property type="evidence" value="ECO:0007669"/>
    <property type="project" value="TreeGrafter"/>
</dbReference>
<evidence type="ECO:0000313" key="6">
    <source>
        <dbReference type="EMBL" id="MBB3930767.1"/>
    </source>
</evidence>
<dbReference type="InterPro" id="IPR036388">
    <property type="entry name" value="WH-like_DNA-bd_sf"/>
</dbReference>
<keyword evidence="7" id="KW-1185">Reference proteome</keyword>
<dbReference type="Gene3D" id="3.40.190.290">
    <property type="match status" value="1"/>
</dbReference>
<evidence type="ECO:0000256" key="1">
    <source>
        <dbReference type="ARBA" id="ARBA00009437"/>
    </source>
</evidence>
<evidence type="ECO:0000259" key="5">
    <source>
        <dbReference type="PROSITE" id="PS50931"/>
    </source>
</evidence>
<dbReference type="InterPro" id="IPR058163">
    <property type="entry name" value="LysR-type_TF_proteobact-type"/>
</dbReference>
<keyword evidence="2" id="KW-0805">Transcription regulation</keyword>
<dbReference type="SUPFAM" id="SSF53850">
    <property type="entry name" value="Periplasmic binding protein-like II"/>
    <property type="match status" value="1"/>
</dbReference>
<evidence type="ECO:0000313" key="7">
    <source>
        <dbReference type="Proteomes" id="UP000553963"/>
    </source>
</evidence>
<dbReference type="InterPro" id="IPR000847">
    <property type="entry name" value="LysR_HTH_N"/>
</dbReference>
<name>A0A840AP27_9HYPH</name>
<dbReference type="InterPro" id="IPR036390">
    <property type="entry name" value="WH_DNA-bd_sf"/>
</dbReference>